<dbReference type="InterPro" id="IPR006639">
    <property type="entry name" value="Preselin/SPP"/>
</dbReference>
<feature type="transmembrane region" description="Helical" evidence="9">
    <location>
        <begin position="13"/>
        <end position="39"/>
    </location>
</feature>
<dbReference type="GO" id="GO:0033619">
    <property type="term" value="P:membrane protein proteolysis"/>
    <property type="evidence" value="ECO:0007669"/>
    <property type="project" value="TreeGrafter"/>
</dbReference>
<keyword evidence="11" id="KW-1185">Reference proteome</keyword>
<evidence type="ECO:0000256" key="9">
    <source>
        <dbReference type="SAM" id="Phobius"/>
    </source>
</evidence>
<reference evidence="10" key="1">
    <citation type="journal article" date="2020" name="Stud. Mycol.">
        <title>101 Dothideomycetes genomes: a test case for predicting lifestyles and emergence of pathogens.</title>
        <authorList>
            <person name="Haridas S."/>
            <person name="Albert R."/>
            <person name="Binder M."/>
            <person name="Bloem J."/>
            <person name="Labutti K."/>
            <person name="Salamov A."/>
            <person name="Andreopoulos B."/>
            <person name="Baker S."/>
            <person name="Barry K."/>
            <person name="Bills G."/>
            <person name="Bluhm B."/>
            <person name="Cannon C."/>
            <person name="Castanera R."/>
            <person name="Culley D."/>
            <person name="Daum C."/>
            <person name="Ezra D."/>
            <person name="Gonzalez J."/>
            <person name="Henrissat B."/>
            <person name="Kuo A."/>
            <person name="Liang C."/>
            <person name="Lipzen A."/>
            <person name="Lutzoni F."/>
            <person name="Magnuson J."/>
            <person name="Mondo S."/>
            <person name="Nolan M."/>
            <person name="Ohm R."/>
            <person name="Pangilinan J."/>
            <person name="Park H.-J."/>
            <person name="Ramirez L."/>
            <person name="Alfaro M."/>
            <person name="Sun H."/>
            <person name="Tritt A."/>
            <person name="Yoshinaga Y."/>
            <person name="Zwiers L.-H."/>
            <person name="Turgeon B."/>
            <person name="Goodwin S."/>
            <person name="Spatafora J."/>
            <person name="Crous P."/>
            <person name="Grigoriev I."/>
        </authorList>
    </citation>
    <scope>NUCLEOTIDE SEQUENCE</scope>
    <source>
        <strain evidence="10">CBS 480.64</strain>
    </source>
</reference>
<feature type="transmembrane region" description="Helical" evidence="9">
    <location>
        <begin position="243"/>
        <end position="264"/>
    </location>
</feature>
<evidence type="ECO:0000256" key="8">
    <source>
        <dbReference type="SAM" id="MobiDB-lite"/>
    </source>
</evidence>
<keyword evidence="7 9" id="KW-0472">Membrane</keyword>
<feature type="transmembrane region" description="Helical" evidence="9">
    <location>
        <begin position="370"/>
        <end position="392"/>
    </location>
</feature>
<evidence type="ECO:0000256" key="6">
    <source>
        <dbReference type="ARBA" id="ARBA00022989"/>
    </source>
</evidence>
<gene>
    <name evidence="10" type="ORF">K470DRAFT_290827</name>
</gene>
<dbReference type="EMBL" id="MU006035">
    <property type="protein sequence ID" value="KAF2857602.1"/>
    <property type="molecule type" value="Genomic_DNA"/>
</dbReference>
<dbReference type="GO" id="GO:0006465">
    <property type="term" value="P:signal peptide processing"/>
    <property type="evidence" value="ECO:0007669"/>
    <property type="project" value="TreeGrafter"/>
</dbReference>
<dbReference type="Proteomes" id="UP000799421">
    <property type="component" value="Unassembled WGS sequence"/>
</dbReference>
<evidence type="ECO:0000313" key="10">
    <source>
        <dbReference type="EMBL" id="KAF2857602.1"/>
    </source>
</evidence>
<evidence type="ECO:0000256" key="2">
    <source>
        <dbReference type="ARBA" id="ARBA00006859"/>
    </source>
</evidence>
<evidence type="ECO:0000256" key="3">
    <source>
        <dbReference type="ARBA" id="ARBA00022692"/>
    </source>
</evidence>
<keyword evidence="6 9" id="KW-1133">Transmembrane helix</keyword>
<dbReference type="InterPro" id="IPR007369">
    <property type="entry name" value="Peptidase_A22B_SPP"/>
</dbReference>
<dbReference type="OrthoDB" id="29661at2759"/>
<evidence type="ECO:0000313" key="11">
    <source>
        <dbReference type="Proteomes" id="UP000799421"/>
    </source>
</evidence>
<feature type="region of interest" description="Disordered" evidence="8">
    <location>
        <begin position="40"/>
        <end position="59"/>
    </location>
</feature>
<feature type="transmembrane region" description="Helical" evidence="9">
    <location>
        <begin position="74"/>
        <end position="92"/>
    </location>
</feature>
<feature type="transmembrane region" description="Helical" evidence="9">
    <location>
        <begin position="398"/>
        <end position="416"/>
    </location>
</feature>
<dbReference type="PANTHER" id="PTHR12174">
    <property type="entry name" value="SIGNAL PEPTIDE PEPTIDASE"/>
    <property type="match status" value="1"/>
</dbReference>
<proteinExistence type="inferred from homology"/>
<dbReference type="AlphaFoldDB" id="A0A6A7BR80"/>
<dbReference type="GO" id="GO:0098554">
    <property type="term" value="C:cytoplasmic side of endoplasmic reticulum membrane"/>
    <property type="evidence" value="ECO:0007669"/>
    <property type="project" value="TreeGrafter"/>
</dbReference>
<dbReference type="Pfam" id="PF04258">
    <property type="entry name" value="Peptidase_A22B"/>
    <property type="match status" value="1"/>
</dbReference>
<name>A0A6A7BR80_9PEZI</name>
<evidence type="ECO:0000256" key="5">
    <source>
        <dbReference type="ARBA" id="ARBA00022824"/>
    </source>
</evidence>
<protein>
    <submittedName>
        <fullName evidence="10">Peptidase A22B, signal peptide peptidase</fullName>
    </submittedName>
</protein>
<feature type="transmembrane region" description="Helical" evidence="9">
    <location>
        <begin position="301"/>
        <end position="321"/>
    </location>
</feature>
<keyword evidence="3 9" id="KW-0812">Transmembrane</keyword>
<comment type="similarity">
    <text evidence="2">Belongs to the peptidase A22B family.</text>
</comment>
<dbReference type="SMART" id="SM00730">
    <property type="entry name" value="PSN"/>
    <property type="match status" value="1"/>
</dbReference>
<dbReference type="GO" id="GO:0042500">
    <property type="term" value="F:aspartic endopeptidase activity, intramembrane cleaving"/>
    <property type="evidence" value="ECO:0007669"/>
    <property type="project" value="InterPro"/>
</dbReference>
<evidence type="ECO:0000256" key="4">
    <source>
        <dbReference type="ARBA" id="ARBA00022801"/>
    </source>
</evidence>
<comment type="subcellular location">
    <subcellularLocation>
        <location evidence="1">Endoplasmic reticulum membrane</location>
        <topology evidence="1">Multi-pass membrane protein</topology>
    </subcellularLocation>
</comment>
<sequence length="452" mass="49666">MDYSTFANVLAKAYSLILLHLHIVFSALLPIYTGAYASLSRPQSAGKPKKTSGNRKGEEAGCAVPMERLSATDAILLPIVGGATLSGLYFLIKRYGAALVNKILAWYFSFISFHFLTVSIKDALNVVANIALPKYFAQNGRLYKIDSQGNQVAFADGKTATPRWKAIRMGLKQKYLVKIHVSKIVDIKVQLTPVNVFASFVAIALIAYANAVGQPWWLVNLQGFAICYIAMQLMTPTTFTTGALILFGLFCYDIWAVFFTPMMVNVATNLDAPMKLLFPRSENAGAETPSKSYSMLGLGDIVLPGLNIGLALRFDLYMHYLKKQKLDRDNKVIKAPYVSVAGNFGDRFWTAGLPPSDKPAQLNVSFPKPYFTAAMVGYVMAMAAAFSVMAIYEHAQPALLYLVPGVLCAIWGTALVRGELKQMWAYSEMIKKDPTAAKTQKPMFGFSITRGT</sequence>
<evidence type="ECO:0000256" key="1">
    <source>
        <dbReference type="ARBA" id="ARBA00004477"/>
    </source>
</evidence>
<keyword evidence="4" id="KW-0378">Hydrolase</keyword>
<organism evidence="10 11">
    <name type="scientific">Piedraia hortae CBS 480.64</name>
    <dbReference type="NCBI Taxonomy" id="1314780"/>
    <lineage>
        <taxon>Eukaryota</taxon>
        <taxon>Fungi</taxon>
        <taxon>Dikarya</taxon>
        <taxon>Ascomycota</taxon>
        <taxon>Pezizomycotina</taxon>
        <taxon>Dothideomycetes</taxon>
        <taxon>Dothideomycetidae</taxon>
        <taxon>Capnodiales</taxon>
        <taxon>Piedraiaceae</taxon>
        <taxon>Piedraia</taxon>
    </lineage>
</organism>
<dbReference type="GO" id="GO:0098553">
    <property type="term" value="C:lumenal side of endoplasmic reticulum membrane"/>
    <property type="evidence" value="ECO:0007669"/>
    <property type="project" value="TreeGrafter"/>
</dbReference>
<dbReference type="PANTHER" id="PTHR12174:SF23">
    <property type="entry name" value="MINOR HISTOCOMPATIBILITY ANTIGEN H13"/>
    <property type="match status" value="1"/>
</dbReference>
<feature type="transmembrane region" description="Helical" evidence="9">
    <location>
        <begin position="104"/>
        <end position="124"/>
    </location>
</feature>
<keyword evidence="5" id="KW-0256">Endoplasmic reticulum</keyword>
<evidence type="ECO:0000256" key="7">
    <source>
        <dbReference type="ARBA" id="ARBA00023136"/>
    </source>
</evidence>
<accession>A0A6A7BR80</accession>